<dbReference type="GO" id="GO:0006465">
    <property type="term" value="P:signal peptide processing"/>
    <property type="evidence" value="ECO:0007669"/>
    <property type="project" value="TreeGrafter"/>
</dbReference>
<evidence type="ECO:0000313" key="9">
    <source>
        <dbReference type="EMBL" id="KAG0661382.1"/>
    </source>
</evidence>
<evidence type="ECO:0000256" key="1">
    <source>
        <dbReference type="ARBA" id="ARBA00004141"/>
    </source>
</evidence>
<sequence>MWIVGTLIALNLAVFAAWNYGYQLAQRFRDVSWIRFLQRNFTTSWTNFTQGRIWTLATSAFSHEGTSHILVNMASLFFMAPAVISILGNSGFLALYFFAGITSSTVSLLFNHFVNRQNPKYAAHGASGATYGAISFFAAAFPRETFLLFFVVPVPAWLCVSGIFAWDLYNGLFRRGGMTDSAGHVGGMLAGVLFFLRKIGRV</sequence>
<feature type="transmembrane region" description="Helical" evidence="7">
    <location>
        <begin position="69"/>
        <end position="87"/>
    </location>
</feature>
<feature type="transmembrane region" description="Helical" evidence="7">
    <location>
        <begin position="6"/>
        <end position="25"/>
    </location>
</feature>
<dbReference type="SUPFAM" id="SSF144091">
    <property type="entry name" value="Rhomboid-like"/>
    <property type="match status" value="1"/>
</dbReference>
<dbReference type="InterPro" id="IPR035952">
    <property type="entry name" value="Rhomboid-like_sf"/>
</dbReference>
<evidence type="ECO:0000259" key="8">
    <source>
        <dbReference type="Pfam" id="PF01694"/>
    </source>
</evidence>
<dbReference type="InterPro" id="IPR050925">
    <property type="entry name" value="Rhomboid_protease_S54"/>
</dbReference>
<evidence type="ECO:0000256" key="4">
    <source>
        <dbReference type="ARBA" id="ARBA00022801"/>
    </source>
</evidence>
<keyword evidence="6 7" id="KW-0472">Membrane</keyword>
<evidence type="ECO:0000256" key="3">
    <source>
        <dbReference type="ARBA" id="ARBA00022692"/>
    </source>
</evidence>
<dbReference type="AlphaFoldDB" id="A0A9P6W1U6"/>
<feature type="domain" description="Peptidase S54 rhomboid" evidence="8">
    <location>
        <begin position="51"/>
        <end position="194"/>
    </location>
</feature>
<evidence type="ECO:0000256" key="5">
    <source>
        <dbReference type="ARBA" id="ARBA00022989"/>
    </source>
</evidence>
<organism evidence="9 10">
    <name type="scientific">Rhodotorula mucilaginosa</name>
    <name type="common">Yeast</name>
    <name type="synonym">Rhodotorula rubra</name>
    <dbReference type="NCBI Taxonomy" id="5537"/>
    <lineage>
        <taxon>Eukaryota</taxon>
        <taxon>Fungi</taxon>
        <taxon>Dikarya</taxon>
        <taxon>Basidiomycota</taxon>
        <taxon>Pucciniomycotina</taxon>
        <taxon>Microbotryomycetes</taxon>
        <taxon>Sporidiobolales</taxon>
        <taxon>Sporidiobolaceae</taxon>
        <taxon>Rhodotorula</taxon>
    </lineage>
</organism>
<keyword evidence="4" id="KW-0378">Hydrolase</keyword>
<keyword evidence="5 7" id="KW-1133">Transmembrane helix</keyword>
<evidence type="ECO:0000256" key="2">
    <source>
        <dbReference type="ARBA" id="ARBA00009045"/>
    </source>
</evidence>
<dbReference type="Pfam" id="PF01694">
    <property type="entry name" value="Rhomboid"/>
    <property type="match status" value="1"/>
</dbReference>
<dbReference type="PANTHER" id="PTHR43731:SF14">
    <property type="entry name" value="PRESENILIN-ASSOCIATED RHOMBOID-LIKE PROTEIN, MITOCHONDRIAL"/>
    <property type="match status" value="1"/>
</dbReference>
<dbReference type="OrthoDB" id="418595at2759"/>
<keyword evidence="10" id="KW-1185">Reference proteome</keyword>
<reference evidence="9 10" key="1">
    <citation type="submission" date="2020-11" db="EMBL/GenBank/DDBJ databases">
        <title>Kefir isolates.</title>
        <authorList>
            <person name="Marcisauskas S."/>
            <person name="Kim Y."/>
            <person name="Blasche S."/>
        </authorList>
    </citation>
    <scope>NUCLEOTIDE SEQUENCE [LARGE SCALE GENOMIC DNA]</scope>
    <source>
        <strain evidence="9 10">KR</strain>
    </source>
</reference>
<dbReference type="Gene3D" id="1.20.1540.10">
    <property type="entry name" value="Rhomboid-like"/>
    <property type="match status" value="1"/>
</dbReference>
<accession>A0A9P6W1U6</accession>
<feature type="transmembrane region" description="Helical" evidence="7">
    <location>
        <begin position="147"/>
        <end position="169"/>
    </location>
</feature>
<comment type="subcellular location">
    <subcellularLocation>
        <location evidence="1">Membrane</location>
        <topology evidence="1">Multi-pass membrane protein</topology>
    </subcellularLocation>
</comment>
<keyword evidence="3 7" id="KW-0812">Transmembrane</keyword>
<gene>
    <name evidence="9" type="ORF">C6P46_003979</name>
</gene>
<dbReference type="EMBL" id="PUHQ01000035">
    <property type="protein sequence ID" value="KAG0661382.1"/>
    <property type="molecule type" value="Genomic_DNA"/>
</dbReference>
<feature type="transmembrane region" description="Helical" evidence="7">
    <location>
        <begin position="181"/>
        <end position="200"/>
    </location>
</feature>
<evidence type="ECO:0000313" key="10">
    <source>
        <dbReference type="Proteomes" id="UP000777482"/>
    </source>
</evidence>
<dbReference type="GO" id="GO:0016020">
    <property type="term" value="C:membrane"/>
    <property type="evidence" value="ECO:0007669"/>
    <property type="project" value="UniProtKB-SubCell"/>
</dbReference>
<feature type="transmembrane region" description="Helical" evidence="7">
    <location>
        <begin position="93"/>
        <end position="114"/>
    </location>
</feature>
<proteinExistence type="inferred from homology"/>
<comment type="similarity">
    <text evidence="2">Belongs to the peptidase S54 family.</text>
</comment>
<dbReference type="PANTHER" id="PTHR43731">
    <property type="entry name" value="RHOMBOID PROTEASE"/>
    <property type="match status" value="1"/>
</dbReference>
<comment type="caution">
    <text evidence="9">The sequence shown here is derived from an EMBL/GenBank/DDBJ whole genome shotgun (WGS) entry which is preliminary data.</text>
</comment>
<dbReference type="GO" id="GO:0004252">
    <property type="term" value="F:serine-type endopeptidase activity"/>
    <property type="evidence" value="ECO:0007669"/>
    <property type="project" value="InterPro"/>
</dbReference>
<name>A0A9P6W1U6_RHOMI</name>
<evidence type="ECO:0000256" key="7">
    <source>
        <dbReference type="SAM" id="Phobius"/>
    </source>
</evidence>
<evidence type="ECO:0000256" key="6">
    <source>
        <dbReference type="ARBA" id="ARBA00023136"/>
    </source>
</evidence>
<protein>
    <recommendedName>
        <fullName evidence="8">Peptidase S54 rhomboid domain-containing protein</fullName>
    </recommendedName>
</protein>
<dbReference type="Proteomes" id="UP000777482">
    <property type="component" value="Unassembled WGS sequence"/>
</dbReference>
<dbReference type="InterPro" id="IPR022764">
    <property type="entry name" value="Peptidase_S54_rhomboid_dom"/>
</dbReference>